<protein>
    <submittedName>
        <fullName evidence="3">Integrase, catalytic region</fullName>
    </submittedName>
</protein>
<accession>A0A3B1BZX9</accession>
<dbReference type="AlphaFoldDB" id="A0A3B1BZX9"/>
<name>A0A3B1BZX9_9ZZZZ</name>
<feature type="domain" description="Integrase catalytic" evidence="2">
    <location>
        <begin position="182"/>
        <end position="360"/>
    </location>
</feature>
<dbReference type="PROSITE" id="PS50994">
    <property type="entry name" value="INTEGRASE"/>
    <property type="match status" value="1"/>
</dbReference>
<dbReference type="Gene3D" id="3.30.420.10">
    <property type="entry name" value="Ribonuclease H-like superfamily/Ribonuclease H"/>
    <property type="match status" value="1"/>
</dbReference>
<gene>
    <name evidence="3" type="ORF">MNBD_GAMMA24-693</name>
</gene>
<dbReference type="InterPro" id="IPR036397">
    <property type="entry name" value="RNaseH_sf"/>
</dbReference>
<sequence length="417" mass="48503">MVTYMNDKKIQSLDDIRAFLEGTTEIEFSIEGKDERYQWIRQTLVRLKYLSLSRGDRGVVLRYLERVSGYSRQTVTRLVAQYRKTGKVRRRQRTATGFQRYYKTKDALLLAQLDELHSTPCGAAAKKLCERMYRIHGDARFEQLSHISVSHLYNLRHSTGYQRQRRHFDKTRPTRSQIGERRKPNPNGRPGYLRVDTVHQGDLDGIKGVYHINAVDEVTQFQCVFSVERISERFMIPALEEIMATLPFPILGFHADNGSEYINRTVAKLLNKLTIEFTKSRPRHSNDNALAESKNGSVIRKHLGYDHIPGQWAPQLNDFHRQYFNPYINFHRPCLFPVPHINSKGRVKKRYPYEEMNTPYDKLKSLPKADTLLKPGITFKQLDAIALAISDNEAAKQMNEAKRKLFKAIFEQNKKVG</sequence>
<reference evidence="3" key="1">
    <citation type="submission" date="2018-06" db="EMBL/GenBank/DDBJ databases">
        <authorList>
            <person name="Zhirakovskaya E."/>
        </authorList>
    </citation>
    <scope>NUCLEOTIDE SEQUENCE</scope>
</reference>
<dbReference type="SUPFAM" id="SSF53098">
    <property type="entry name" value="Ribonuclease H-like"/>
    <property type="match status" value="1"/>
</dbReference>
<evidence type="ECO:0000256" key="1">
    <source>
        <dbReference type="SAM" id="MobiDB-lite"/>
    </source>
</evidence>
<dbReference type="InterPro" id="IPR012337">
    <property type="entry name" value="RNaseH-like_sf"/>
</dbReference>
<dbReference type="EMBL" id="UOFZ01000007">
    <property type="protein sequence ID" value="VAX11995.1"/>
    <property type="molecule type" value="Genomic_DNA"/>
</dbReference>
<proteinExistence type="predicted"/>
<evidence type="ECO:0000259" key="2">
    <source>
        <dbReference type="PROSITE" id="PS50994"/>
    </source>
</evidence>
<dbReference type="InterPro" id="IPR001584">
    <property type="entry name" value="Integrase_cat-core"/>
</dbReference>
<dbReference type="GO" id="GO:0003676">
    <property type="term" value="F:nucleic acid binding"/>
    <property type="evidence" value="ECO:0007669"/>
    <property type="project" value="InterPro"/>
</dbReference>
<evidence type="ECO:0000313" key="3">
    <source>
        <dbReference type="EMBL" id="VAX11995.1"/>
    </source>
</evidence>
<feature type="region of interest" description="Disordered" evidence="1">
    <location>
        <begin position="163"/>
        <end position="192"/>
    </location>
</feature>
<organism evidence="3">
    <name type="scientific">hydrothermal vent metagenome</name>
    <dbReference type="NCBI Taxonomy" id="652676"/>
    <lineage>
        <taxon>unclassified sequences</taxon>
        <taxon>metagenomes</taxon>
        <taxon>ecological metagenomes</taxon>
    </lineage>
</organism>
<dbReference type="GO" id="GO:0015074">
    <property type="term" value="P:DNA integration"/>
    <property type="evidence" value="ECO:0007669"/>
    <property type="project" value="InterPro"/>
</dbReference>